<dbReference type="Proteomes" id="UP000008963">
    <property type="component" value="Chromosome"/>
</dbReference>
<name>E1WXA7_HALMS</name>
<sequence length="184" mass="20900">MKDKKQSSLQENHYKDDYRNFLNSHESAPRTLSHSIVERVAAELNPNKSIVFAKLLFLQLFVGILTMLFCPQFQMSLTNNHQLFHYFHHNFGEYICMMICGAIFLGSGAVVAAYTLDLEEVRVIRRTNGLFYLAISGIALVGFLTFGAKLYLDLTLIWVIGASLGASVMLALNNFLRRKLLQFV</sequence>
<evidence type="ECO:0000256" key="1">
    <source>
        <dbReference type="SAM" id="Phobius"/>
    </source>
</evidence>
<keyword evidence="1" id="KW-0812">Transmembrane</keyword>
<dbReference type="HOGENOM" id="CLU_1515012_0_0_7"/>
<proteinExistence type="predicted"/>
<reference evidence="3" key="1">
    <citation type="journal article" date="2013" name="ISME J.">
        <title>A small predatory core genome in the divergent marine Bacteriovorax marinus SJ and the terrestrial Bdellovibrio bacteriovorus.</title>
        <authorList>
            <person name="Crossman L.C."/>
            <person name="Chen H."/>
            <person name="Cerdeno-Tarraga A.M."/>
            <person name="Brooks K."/>
            <person name="Quail M.A."/>
            <person name="Pineiro S.A."/>
            <person name="Hobley L."/>
            <person name="Sockett R.E."/>
            <person name="Bentley S.D."/>
            <person name="Parkhill J."/>
            <person name="Williams H.N."/>
            <person name="Stine O.C."/>
        </authorList>
    </citation>
    <scope>NUCLEOTIDE SEQUENCE [LARGE SCALE GENOMIC DNA]</scope>
    <source>
        <strain evidence="3">ATCC BAA-682 / DSM 15412 / SJ</strain>
    </source>
</reference>
<evidence type="ECO:0000313" key="2">
    <source>
        <dbReference type="EMBL" id="CBW25808.1"/>
    </source>
</evidence>
<feature type="transmembrane region" description="Helical" evidence="1">
    <location>
        <begin position="130"/>
        <end position="150"/>
    </location>
</feature>
<feature type="transmembrane region" description="Helical" evidence="1">
    <location>
        <begin position="94"/>
        <end position="118"/>
    </location>
</feature>
<dbReference type="OrthoDB" id="5296206at2"/>
<feature type="transmembrane region" description="Helical" evidence="1">
    <location>
        <begin position="156"/>
        <end position="176"/>
    </location>
</feature>
<dbReference type="AlphaFoldDB" id="E1WXA7"/>
<evidence type="ECO:0000313" key="3">
    <source>
        <dbReference type="Proteomes" id="UP000008963"/>
    </source>
</evidence>
<keyword evidence="1" id="KW-0472">Membrane</keyword>
<gene>
    <name evidence="2" type="ordered locus">BMS_0918</name>
</gene>
<keyword evidence="1" id="KW-1133">Transmembrane helix</keyword>
<keyword evidence="3" id="KW-1185">Reference proteome</keyword>
<feature type="transmembrane region" description="Helical" evidence="1">
    <location>
        <begin position="55"/>
        <end position="74"/>
    </location>
</feature>
<dbReference type="eggNOG" id="ENOG503344D">
    <property type="taxonomic scope" value="Bacteria"/>
</dbReference>
<dbReference type="RefSeq" id="WP_014243593.1">
    <property type="nucleotide sequence ID" value="NC_016620.1"/>
</dbReference>
<dbReference type="EMBL" id="FQ312005">
    <property type="protein sequence ID" value="CBW25808.1"/>
    <property type="molecule type" value="Genomic_DNA"/>
</dbReference>
<protein>
    <submittedName>
        <fullName evidence="2">Membrane protein</fullName>
    </submittedName>
</protein>
<dbReference type="KEGG" id="bmx:BMS_0918"/>
<accession>E1WXA7</accession>
<dbReference type="STRING" id="862908.BMS_0918"/>
<dbReference type="PATRIC" id="fig|862908.3.peg.875"/>
<organism evidence="2 3">
    <name type="scientific">Halobacteriovorax marinus (strain ATCC BAA-682 / DSM 15412 / SJ)</name>
    <name type="common">Bacteriovorax marinus</name>
    <dbReference type="NCBI Taxonomy" id="862908"/>
    <lineage>
        <taxon>Bacteria</taxon>
        <taxon>Pseudomonadati</taxon>
        <taxon>Bdellovibrionota</taxon>
        <taxon>Bacteriovoracia</taxon>
        <taxon>Bacteriovoracales</taxon>
        <taxon>Halobacteriovoraceae</taxon>
        <taxon>Halobacteriovorax</taxon>
    </lineage>
</organism>